<organism evidence="1 2">
    <name type="scientific">Jeotgalibacillus proteolyticus</name>
    <dbReference type="NCBI Taxonomy" id="2082395"/>
    <lineage>
        <taxon>Bacteria</taxon>
        <taxon>Bacillati</taxon>
        <taxon>Bacillota</taxon>
        <taxon>Bacilli</taxon>
        <taxon>Bacillales</taxon>
        <taxon>Caryophanaceae</taxon>
        <taxon>Jeotgalibacillus</taxon>
    </lineage>
</organism>
<evidence type="ECO:0000313" key="1">
    <source>
        <dbReference type="EMBL" id="PPA70912.1"/>
    </source>
</evidence>
<dbReference type="Proteomes" id="UP000239047">
    <property type="component" value="Unassembled WGS sequence"/>
</dbReference>
<dbReference type="RefSeq" id="WP_104057661.1">
    <property type="nucleotide sequence ID" value="NZ_PREZ01000003.1"/>
</dbReference>
<proteinExistence type="predicted"/>
<comment type="caution">
    <text evidence="1">The sequence shown here is derived from an EMBL/GenBank/DDBJ whole genome shotgun (WGS) entry which is preliminary data.</text>
</comment>
<sequence length="123" mass="13455">MKRILCLLLLSFVLVTGCTSEERLIFSGEGDHWKAQYIADRSENDQAASGSVSYIGEEAVPDRIEYRLEYGSAGSNGDVPLKDGAANLNRSSCGNCSVLQKDSEILVTITWEGKTEEFLLSSE</sequence>
<dbReference type="OrthoDB" id="1928231at2"/>
<dbReference type="PROSITE" id="PS51257">
    <property type="entry name" value="PROKAR_LIPOPROTEIN"/>
    <property type="match status" value="1"/>
</dbReference>
<protein>
    <recommendedName>
        <fullName evidence="3">Lipoprotein</fullName>
    </recommendedName>
</protein>
<name>A0A2S5GCZ8_9BACL</name>
<keyword evidence="2" id="KW-1185">Reference proteome</keyword>
<dbReference type="AlphaFoldDB" id="A0A2S5GCZ8"/>
<evidence type="ECO:0000313" key="2">
    <source>
        <dbReference type="Proteomes" id="UP000239047"/>
    </source>
</evidence>
<reference evidence="1 2" key="1">
    <citation type="submission" date="2018-02" db="EMBL/GenBank/DDBJ databases">
        <title>Jeotgalibacillus proteolyticum sp. nov. a protease producing bacterium isolated from ocean sediments of Laizhou Bay.</title>
        <authorList>
            <person name="Li Y."/>
        </authorList>
    </citation>
    <scope>NUCLEOTIDE SEQUENCE [LARGE SCALE GENOMIC DNA]</scope>
    <source>
        <strain evidence="1 2">22-7</strain>
    </source>
</reference>
<dbReference type="EMBL" id="PREZ01000003">
    <property type="protein sequence ID" value="PPA70912.1"/>
    <property type="molecule type" value="Genomic_DNA"/>
</dbReference>
<accession>A0A2S5GCZ8</accession>
<gene>
    <name evidence="1" type="ORF">C4B60_08990</name>
</gene>
<evidence type="ECO:0008006" key="3">
    <source>
        <dbReference type="Google" id="ProtNLM"/>
    </source>
</evidence>